<keyword evidence="3" id="KW-1185">Reference proteome</keyword>
<dbReference type="KEGG" id="chrm:FYK34_15540"/>
<dbReference type="PROSITE" id="PS51257">
    <property type="entry name" value="PROKAR_LIPOPROTEIN"/>
    <property type="match status" value="1"/>
</dbReference>
<reference evidence="2 3" key="1">
    <citation type="submission" date="2019-08" db="EMBL/GenBank/DDBJ databases">
        <title>Chromobacterium paludis, a novel bacterium isolated from a Maryland marsh pond.</title>
        <authorList>
            <person name="Blackburn M.B."/>
            <person name="Gundersen-Rindal D.E."/>
        </authorList>
    </citation>
    <scope>NUCLEOTIDE SEQUENCE [LARGE SCALE GENOMIC DNA]</scope>
    <source>
        <strain evidence="3">IIBBL 257-1</strain>
    </source>
</reference>
<organism evidence="2 3">
    <name type="scientific">Chromobacterium paludis</name>
    <dbReference type="NCBI Taxonomy" id="2605945"/>
    <lineage>
        <taxon>Bacteria</taxon>
        <taxon>Pseudomonadati</taxon>
        <taxon>Pseudomonadota</taxon>
        <taxon>Betaproteobacteria</taxon>
        <taxon>Neisseriales</taxon>
        <taxon>Chromobacteriaceae</taxon>
        <taxon>Chromobacterium</taxon>
    </lineage>
</organism>
<name>A0A5C1DJW8_9NEIS</name>
<sequence length="121" mass="12967">MKRLLLPAAAVLALSLTGCASILNDQTQQVNVSSSTGSEIKGTVDGTPFKAPGIVELKRENKNKIFMTETEGCAAKTVVEKSVDPKFFINILSGGAFGSTTDYSTEKMWKYADNVVVSCKK</sequence>
<proteinExistence type="predicted"/>
<gene>
    <name evidence="2" type="ORF">FYK34_15540</name>
</gene>
<feature type="signal peptide" evidence="1">
    <location>
        <begin position="1"/>
        <end position="20"/>
    </location>
</feature>
<dbReference type="AlphaFoldDB" id="A0A5C1DJW8"/>
<feature type="chain" id="PRO_5022865259" evidence="1">
    <location>
        <begin position="21"/>
        <end position="121"/>
    </location>
</feature>
<evidence type="ECO:0000313" key="2">
    <source>
        <dbReference type="EMBL" id="QEL56873.1"/>
    </source>
</evidence>
<dbReference type="Proteomes" id="UP000322079">
    <property type="component" value="Chromosome"/>
</dbReference>
<dbReference type="RefSeq" id="WP_149297951.1">
    <property type="nucleotide sequence ID" value="NZ_CP043473.1"/>
</dbReference>
<dbReference type="EMBL" id="CP043473">
    <property type="protein sequence ID" value="QEL56873.1"/>
    <property type="molecule type" value="Genomic_DNA"/>
</dbReference>
<protein>
    <submittedName>
        <fullName evidence="2">Adenosine deaminase</fullName>
    </submittedName>
</protein>
<evidence type="ECO:0000256" key="1">
    <source>
        <dbReference type="SAM" id="SignalP"/>
    </source>
</evidence>
<keyword evidence="1" id="KW-0732">Signal</keyword>
<evidence type="ECO:0000313" key="3">
    <source>
        <dbReference type="Proteomes" id="UP000322079"/>
    </source>
</evidence>
<accession>A0A5C1DJW8</accession>